<evidence type="ECO:0000259" key="2">
    <source>
        <dbReference type="Pfam" id="PF07007"/>
    </source>
</evidence>
<evidence type="ECO:0000256" key="1">
    <source>
        <dbReference type="SAM" id="SignalP"/>
    </source>
</evidence>
<comment type="caution">
    <text evidence="3">The sequence shown here is derived from an EMBL/GenBank/DDBJ whole genome shotgun (WGS) entry which is preliminary data.</text>
</comment>
<evidence type="ECO:0000313" key="4">
    <source>
        <dbReference type="Proteomes" id="UP000568664"/>
    </source>
</evidence>
<dbReference type="InterPro" id="IPR009739">
    <property type="entry name" value="LprI-like_N"/>
</dbReference>
<feature type="chain" id="PRO_5030988324" evidence="1">
    <location>
        <begin position="23"/>
        <end position="133"/>
    </location>
</feature>
<feature type="signal peptide" evidence="1">
    <location>
        <begin position="1"/>
        <end position="22"/>
    </location>
</feature>
<dbReference type="Proteomes" id="UP000568664">
    <property type="component" value="Unassembled WGS sequence"/>
</dbReference>
<gene>
    <name evidence="3" type="ORF">HII17_07320</name>
</gene>
<dbReference type="Pfam" id="PF07007">
    <property type="entry name" value="LprI"/>
    <property type="match status" value="1"/>
</dbReference>
<name>A0A7Y0Q702_9GAMM</name>
<sequence length="133" mass="15374">MTMRKQLTTVLFTSFISVSSHAKSVEDCDTKQTDNIEYSRCLDGVKESIDRELQTWVNNQVFILEEFALQTGRKSALNMFKRSQSNFIKYRENNCRWQYLALSPGTGAGPAYKKCYIKLSQNRIEELNALNTE</sequence>
<proteinExistence type="predicted"/>
<keyword evidence="1" id="KW-0732">Signal</keyword>
<feature type="domain" description="Lysozyme inhibitor LprI-like N-terminal" evidence="2">
    <location>
        <begin position="28"/>
        <end position="127"/>
    </location>
</feature>
<dbReference type="Gene3D" id="1.20.1270.180">
    <property type="match status" value="1"/>
</dbReference>
<organism evidence="3 4">
    <name type="scientific">Thalassotalea algicola</name>
    <dbReference type="NCBI Taxonomy" id="2716224"/>
    <lineage>
        <taxon>Bacteria</taxon>
        <taxon>Pseudomonadati</taxon>
        <taxon>Pseudomonadota</taxon>
        <taxon>Gammaproteobacteria</taxon>
        <taxon>Alteromonadales</taxon>
        <taxon>Colwelliaceae</taxon>
        <taxon>Thalassotalea</taxon>
    </lineage>
</organism>
<dbReference type="RefSeq" id="WP_169074685.1">
    <property type="nucleotide sequence ID" value="NZ_JABBXH010000002.1"/>
</dbReference>
<evidence type="ECO:0000313" key="3">
    <source>
        <dbReference type="EMBL" id="NMP31367.1"/>
    </source>
</evidence>
<dbReference type="EMBL" id="JABBXH010000002">
    <property type="protein sequence ID" value="NMP31367.1"/>
    <property type="molecule type" value="Genomic_DNA"/>
</dbReference>
<accession>A0A7Y0Q702</accession>
<keyword evidence="4" id="KW-1185">Reference proteome</keyword>
<dbReference type="AlphaFoldDB" id="A0A7Y0Q702"/>
<reference evidence="3 4" key="1">
    <citation type="submission" date="2020-04" db="EMBL/GenBank/DDBJ databases">
        <title>Thalassotalea sp. M1531, isolated from the surface of marine red alga.</title>
        <authorList>
            <person name="Pang L."/>
            <person name="Lu D.-C."/>
        </authorList>
    </citation>
    <scope>NUCLEOTIDE SEQUENCE [LARGE SCALE GENOMIC DNA]</scope>
    <source>
        <strain evidence="3 4">M1531</strain>
    </source>
</reference>
<protein>
    <submittedName>
        <fullName evidence="3">DUF1311 domain-containing protein</fullName>
    </submittedName>
</protein>